<sequence>MGRGLSNDERGRAIKISIMMELDRKIKDHQLKDLDEISEILFNMKSVGKSLHDQYLKSQFQSRPCYLCNDVLSEVKEDFFSKALTILRERRLRYVLGVKLSSRVQELEMDFAISNGLVYYESMKAEIRRDVGKRLSALGFEPEIDNPEAELIYDLDSRTVEVITKSKRVLYLFTRLSRGVPISSWYSKQGDSLDKEIEKKIIVPFIEPSDVRIMDPYPLIIEDMEKDEMEVLGYKLLKVSNLNKSEFRLIMQTKPLSKVYRITFYSEEKIGHEIYEGVQDMLVEAKSLEEAMLKIKDLNLQVISVDLLKAEGKHERIRALLNRRE</sequence>
<protein>
    <submittedName>
        <fullName evidence="2">Pseudouridylate synthase</fullName>
    </submittedName>
</protein>
<dbReference type="AlphaFoldDB" id="F4G078"/>
<dbReference type="InterPro" id="IPR055174">
    <property type="entry name" value="Pus10_THUMP_arc"/>
</dbReference>
<organism evidence="2 3">
    <name type="scientific">Metallosphaera cuprina (strain Ar-4)</name>
    <dbReference type="NCBI Taxonomy" id="1006006"/>
    <lineage>
        <taxon>Archaea</taxon>
        <taxon>Thermoproteota</taxon>
        <taxon>Thermoprotei</taxon>
        <taxon>Sulfolobales</taxon>
        <taxon>Sulfolobaceae</taxon>
        <taxon>Metallosphaera</taxon>
    </lineage>
</organism>
<evidence type="ECO:0000313" key="3">
    <source>
        <dbReference type="Proteomes" id="UP000007812"/>
    </source>
</evidence>
<name>F4G078_METCR</name>
<dbReference type="STRING" id="1006006.Mcup_0470"/>
<dbReference type="EMBL" id="CP002656">
    <property type="protein sequence ID" value="AEB94577.1"/>
    <property type="molecule type" value="Genomic_DNA"/>
</dbReference>
<dbReference type="PATRIC" id="fig|1006006.8.peg.470"/>
<dbReference type="KEGG" id="mcn:Mcup_0470"/>
<dbReference type="Pfam" id="PF22023">
    <property type="entry name" value="Pus10_THUMP_arc"/>
    <property type="match status" value="1"/>
</dbReference>
<gene>
    <name evidence="2" type="ordered locus">Mcup_0470</name>
</gene>
<reference evidence="2 3" key="1">
    <citation type="journal article" date="2011" name="J. Bacteriol.">
        <title>Complete genome sequence of Metallosphaera cuprina, a metal sulfide-oxidizing archaeon from a hot spring.</title>
        <authorList>
            <person name="Liu L.J."/>
            <person name="You X.Y."/>
            <person name="Zheng H."/>
            <person name="Wang S."/>
            <person name="Jiang C.Y."/>
            <person name="Liu S.J."/>
        </authorList>
    </citation>
    <scope>NUCLEOTIDE SEQUENCE [LARGE SCALE GENOMIC DNA]</scope>
    <source>
        <strain evidence="2 3">Ar-4</strain>
    </source>
</reference>
<dbReference type="eggNOG" id="arCOG01015">
    <property type="taxonomic scope" value="Archaea"/>
</dbReference>
<evidence type="ECO:0000313" key="2">
    <source>
        <dbReference type="EMBL" id="AEB94577.1"/>
    </source>
</evidence>
<dbReference type="HOGENOM" id="CLU_747264_0_0_2"/>
<feature type="domain" description="Pus10 THUMP" evidence="1">
    <location>
        <begin position="93"/>
        <end position="154"/>
    </location>
</feature>
<keyword evidence="3" id="KW-1185">Reference proteome</keyword>
<dbReference type="Proteomes" id="UP000007812">
    <property type="component" value="Chromosome"/>
</dbReference>
<accession>F4G078</accession>
<proteinExistence type="predicted"/>
<evidence type="ECO:0000259" key="1">
    <source>
        <dbReference type="Pfam" id="PF22023"/>
    </source>
</evidence>